<feature type="signal peptide" evidence="1">
    <location>
        <begin position="1"/>
        <end position="21"/>
    </location>
</feature>
<dbReference type="Proteomes" id="UP000601435">
    <property type="component" value="Unassembled WGS sequence"/>
</dbReference>
<dbReference type="OrthoDB" id="5835829at2759"/>
<evidence type="ECO:0008006" key="6">
    <source>
        <dbReference type="Google" id="ProtNLM"/>
    </source>
</evidence>
<feature type="chain" id="PRO_5032783093" description="Methyltransferase FkbM domain-containing protein" evidence="1">
    <location>
        <begin position="22"/>
        <end position="885"/>
    </location>
</feature>
<dbReference type="SUPFAM" id="SSF50129">
    <property type="entry name" value="GroES-like"/>
    <property type="match status" value="1"/>
</dbReference>
<keyword evidence="5" id="KW-1185">Reference proteome</keyword>
<dbReference type="AlphaFoldDB" id="A0A812R212"/>
<dbReference type="InterPro" id="IPR029063">
    <property type="entry name" value="SAM-dependent_MTases_sf"/>
</dbReference>
<accession>A0A812R212</accession>
<dbReference type="InterPro" id="IPR011032">
    <property type="entry name" value="GroES-like_sf"/>
</dbReference>
<protein>
    <recommendedName>
        <fullName evidence="6">Methyltransferase FkbM domain-containing protein</fullName>
    </recommendedName>
</protein>
<dbReference type="Gene3D" id="3.40.50.150">
    <property type="entry name" value="Vaccinia Virus protein VP39"/>
    <property type="match status" value="1"/>
</dbReference>
<comment type="caution">
    <text evidence="4">The sequence shown here is derived from an EMBL/GenBank/DDBJ whole genome shotgun (WGS) entry which is preliminary data.</text>
</comment>
<reference evidence="4" key="1">
    <citation type="submission" date="2021-02" db="EMBL/GenBank/DDBJ databases">
        <authorList>
            <person name="Dougan E. K."/>
            <person name="Rhodes N."/>
            <person name="Thang M."/>
            <person name="Chan C."/>
        </authorList>
    </citation>
    <scope>NUCLEOTIDE SEQUENCE</scope>
</reference>
<dbReference type="SUPFAM" id="SSF53335">
    <property type="entry name" value="S-adenosyl-L-methionine-dependent methyltransferases"/>
    <property type="match status" value="1"/>
</dbReference>
<dbReference type="NCBIfam" id="TIGR01444">
    <property type="entry name" value="fkbM_fam"/>
    <property type="match status" value="1"/>
</dbReference>
<proteinExistence type="predicted"/>
<dbReference type="InterPro" id="IPR013154">
    <property type="entry name" value="ADH-like_N"/>
</dbReference>
<evidence type="ECO:0000313" key="4">
    <source>
        <dbReference type="EMBL" id="CAE7417175.1"/>
    </source>
</evidence>
<evidence type="ECO:0000259" key="2">
    <source>
        <dbReference type="Pfam" id="PF05050"/>
    </source>
</evidence>
<name>A0A812R212_9DINO</name>
<dbReference type="CDD" id="cd02440">
    <property type="entry name" value="AdoMet_MTases"/>
    <property type="match status" value="1"/>
</dbReference>
<evidence type="ECO:0000259" key="3">
    <source>
        <dbReference type="Pfam" id="PF08240"/>
    </source>
</evidence>
<dbReference type="Gene3D" id="3.90.180.10">
    <property type="entry name" value="Medium-chain alcohol dehydrogenases, catalytic domain"/>
    <property type="match status" value="1"/>
</dbReference>
<dbReference type="InterPro" id="IPR006342">
    <property type="entry name" value="FkbM_mtfrase"/>
</dbReference>
<evidence type="ECO:0000313" key="5">
    <source>
        <dbReference type="Proteomes" id="UP000601435"/>
    </source>
</evidence>
<gene>
    <name evidence="4" type="ORF">SNEC2469_LOCUS11457</name>
</gene>
<dbReference type="InterPro" id="IPR052514">
    <property type="entry name" value="SAM-dependent_MTase"/>
</dbReference>
<organism evidence="4 5">
    <name type="scientific">Symbiodinium necroappetens</name>
    <dbReference type="NCBI Taxonomy" id="1628268"/>
    <lineage>
        <taxon>Eukaryota</taxon>
        <taxon>Sar</taxon>
        <taxon>Alveolata</taxon>
        <taxon>Dinophyceae</taxon>
        <taxon>Suessiales</taxon>
        <taxon>Symbiodiniaceae</taxon>
        <taxon>Symbiodinium</taxon>
    </lineage>
</organism>
<dbReference type="PANTHER" id="PTHR34203">
    <property type="entry name" value="METHYLTRANSFERASE, FKBM FAMILY PROTEIN"/>
    <property type="match status" value="1"/>
</dbReference>
<dbReference type="Pfam" id="PF05050">
    <property type="entry name" value="Methyltransf_21"/>
    <property type="match status" value="1"/>
</dbReference>
<feature type="domain" description="Methyltransferase FkbM" evidence="2">
    <location>
        <begin position="208"/>
        <end position="380"/>
    </location>
</feature>
<sequence length="885" mass="97574">MAAVRAFALSWLLLRVDLSRSQRDREAWLPETQLEREGRESCMRRFRSTDFSQQGFQSEWLNPYNRSAFIDCLYKLRTRWRPREKSVHAGGIHYPTLITAHHTWPPVSTSGARLCWLDELGVSRNSIDPGQCCDTMHGPRGFEECWDDYFTYELCCLGDVNVAEMPHFFVAPAFDINVGNSVRQLGTFDLGQSYALQTLCRTGDAVIDVGANVGGFTVPLAERVGPDGEVHAFEPFRKVFQHLNANVALNGLSNVYTYNVALGTKEEEVAAFVPDLTSFNCPSAIRVLDQFGPDKAAKEANLRYEPRQETLTVRPLDNFKFERRISLIKIDVEFMEWHVVRGARQTIKKNLPLIWVENEAYFDDPANLTFVNTMYSDLGYVCSPVARLELLCSPGKESGGQLVADESLLPAGFKRVFRHLSGEFKDVHLWRALSEAEESTVMAMAAEERSERGLQVTRGSPPRASTVRVLRQSPAAEDVLVRVQVAALTPTDVLLCQRALIVSKADQSDAATFVPGTFFAGKVLAFGDLVQGLRIGELVLGIVDPSFQVLRGSSQEVRFESASEEGGCYRETVSAHFSMLLPLDGVDPKLPLTALVAHVPPMISALMCMASLRLRPMEALLLIAPSLDEIAFLLQRLLISAWHGPLYMVLLSGPAPSRQDLQQHPLLQPLVPSAGRSFLDDMLSISIQDRLEGLTQARAQLAVVLAEIVAEVLTSTGGLGVEAVLALDVDLCPDKDLVPEQSTDLDAACVALEPCDRPPAVLRTLVGALAMRGRLLTNCERFELSPDDGHHLWAKECSVAFVNPHCLPLSGSRQGELLHAAIEICGKIAAGELAVAESEVAQFYLFDQFQQALDVMSAKREQRGVRKYSSVGAGNRSALLVALVL</sequence>
<feature type="domain" description="Alcohol dehydrogenase-like N-terminal" evidence="3">
    <location>
        <begin position="476"/>
        <end position="583"/>
    </location>
</feature>
<dbReference type="PANTHER" id="PTHR34203:SF15">
    <property type="entry name" value="SLL1173 PROTEIN"/>
    <property type="match status" value="1"/>
</dbReference>
<keyword evidence="1" id="KW-0732">Signal</keyword>
<dbReference type="EMBL" id="CAJNJA010018187">
    <property type="protein sequence ID" value="CAE7417175.1"/>
    <property type="molecule type" value="Genomic_DNA"/>
</dbReference>
<evidence type="ECO:0000256" key="1">
    <source>
        <dbReference type="SAM" id="SignalP"/>
    </source>
</evidence>
<dbReference type="Pfam" id="PF08240">
    <property type="entry name" value="ADH_N"/>
    <property type="match status" value="1"/>
</dbReference>